<comment type="caution">
    <text evidence="4">The sequence shown here is derived from an EMBL/GenBank/DDBJ whole genome shotgun (WGS) entry which is preliminary data.</text>
</comment>
<dbReference type="Gene3D" id="3.40.50.300">
    <property type="entry name" value="P-loop containing nucleotide triphosphate hydrolases"/>
    <property type="match status" value="1"/>
</dbReference>
<keyword evidence="5" id="KW-1185">Reference proteome</keyword>
<evidence type="ECO:0000313" key="4">
    <source>
        <dbReference type="EMBL" id="MFD1519446.1"/>
    </source>
</evidence>
<dbReference type="EMBL" id="JBHUCO010000018">
    <property type="protein sequence ID" value="MFD1519446.1"/>
    <property type="molecule type" value="Genomic_DNA"/>
</dbReference>
<dbReference type="Proteomes" id="UP001597114">
    <property type="component" value="Unassembled WGS sequence"/>
</dbReference>
<dbReference type="Pfam" id="PF13191">
    <property type="entry name" value="AAA_16"/>
    <property type="match status" value="1"/>
</dbReference>
<evidence type="ECO:0000313" key="5">
    <source>
        <dbReference type="Proteomes" id="UP001597114"/>
    </source>
</evidence>
<accession>A0ABW4EWX8</accession>
<feature type="domain" description="Orc1-like AAA ATPase" evidence="3">
    <location>
        <begin position="7"/>
        <end position="166"/>
    </location>
</feature>
<evidence type="ECO:0000256" key="2">
    <source>
        <dbReference type="ARBA" id="ARBA00022840"/>
    </source>
</evidence>
<evidence type="ECO:0000256" key="1">
    <source>
        <dbReference type="ARBA" id="ARBA00022741"/>
    </source>
</evidence>
<organism evidence="4 5">
    <name type="scientific">Pseudonocardia yunnanensis</name>
    <dbReference type="NCBI Taxonomy" id="58107"/>
    <lineage>
        <taxon>Bacteria</taxon>
        <taxon>Bacillati</taxon>
        <taxon>Actinomycetota</taxon>
        <taxon>Actinomycetes</taxon>
        <taxon>Pseudonocardiales</taxon>
        <taxon>Pseudonocardiaceae</taxon>
        <taxon>Pseudonocardia</taxon>
    </lineage>
</organism>
<dbReference type="InterPro" id="IPR027417">
    <property type="entry name" value="P-loop_NTPase"/>
</dbReference>
<protein>
    <submittedName>
        <fullName evidence="4">ATP-binding protein</fullName>
    </submittedName>
</protein>
<dbReference type="GO" id="GO:0005524">
    <property type="term" value="F:ATP binding"/>
    <property type="evidence" value="ECO:0007669"/>
    <property type="project" value="UniProtKB-KW"/>
</dbReference>
<dbReference type="InterPro" id="IPR011990">
    <property type="entry name" value="TPR-like_helical_dom_sf"/>
</dbReference>
<reference evidence="5" key="1">
    <citation type="journal article" date="2019" name="Int. J. Syst. Evol. Microbiol.">
        <title>The Global Catalogue of Microorganisms (GCM) 10K type strain sequencing project: providing services to taxonomists for standard genome sequencing and annotation.</title>
        <authorList>
            <consortium name="The Broad Institute Genomics Platform"/>
            <consortium name="The Broad Institute Genome Sequencing Center for Infectious Disease"/>
            <person name="Wu L."/>
            <person name="Ma J."/>
        </authorList>
    </citation>
    <scope>NUCLEOTIDE SEQUENCE [LARGE SCALE GENOMIC DNA]</scope>
    <source>
        <strain evidence="5">CCM 7043</strain>
    </source>
</reference>
<dbReference type="PANTHER" id="PTHR16305">
    <property type="entry name" value="TESTICULAR SOLUBLE ADENYLYL CYCLASE"/>
    <property type="match status" value="1"/>
</dbReference>
<dbReference type="PANTHER" id="PTHR16305:SF35">
    <property type="entry name" value="TRANSCRIPTIONAL ACTIVATOR DOMAIN"/>
    <property type="match status" value="1"/>
</dbReference>
<keyword evidence="2 4" id="KW-0067">ATP-binding</keyword>
<gene>
    <name evidence="4" type="ORF">ACFSJD_18285</name>
</gene>
<proteinExistence type="predicted"/>
<name>A0ABW4EWX8_9PSEU</name>
<keyword evidence="1" id="KW-0547">Nucleotide-binding</keyword>
<evidence type="ECO:0000259" key="3">
    <source>
        <dbReference type="Pfam" id="PF13191"/>
    </source>
</evidence>
<dbReference type="RefSeq" id="WP_379659097.1">
    <property type="nucleotide sequence ID" value="NZ_JBHUCO010000018.1"/>
</dbReference>
<dbReference type="InterPro" id="IPR041664">
    <property type="entry name" value="AAA_16"/>
</dbReference>
<dbReference type="Gene3D" id="1.25.40.10">
    <property type="entry name" value="Tetratricopeptide repeat domain"/>
    <property type="match status" value="1"/>
</dbReference>
<sequence length="1000" mass="105963">MDQDRSLVGREGALATAEAALVEAIGGSGQLLLVSGEPGIGKSALLAEVARRATARGARVLRSVCWDGEVSPPYWPWTQVLRAVDRAEVQLGPAARLLDAAAGWSSDGPAPALQFELFDAVARVLAALSVRTPVVVMLDDLQWADDRSVGLLSFLRAQLAAERVLLLGAYRDTEVVALPGLGTAPVLRLDGLDVEAAAALVRRAVGPQARVERAEEIRRRCGGNPFFMREMCRLRAGDGIPDGVRDVLRQRLGQLSEACTAMLTTVSVAGKGVELEVLARASGCAVEEISGLIDEAVIARVLVVDGPGLAFVHDLYREVLLADCPSTRLAGLHTAVGSALRESSPQLPTGDRLSRLAAHFVAAGRAELADEAVQYSELAAREATARLGHEDACRHYEEALQVIASSHPPVATARRANLLLELGAARARIGRTDGARSAFDDAVRLGRAEGEWEVVTRAAQGLYGLGGRDPAEYVTTIALLEEAVDALAAWTRGNRALHSSAFATLARARRHADSRRVDPQAVAAAMRAVELAGRPELAADPQSRAEALLALHDVHWVPGRASERLPVLDDMLGAATRAGDRELLAVAHQLRATALVELGHPDGRLELDRYVHLAAALGHARGRFGALTRRAALAEIAGRVEEAVELSAEALALGSAIGEPDAFGCFTTLRASLMSIGGPEVVLDAAMPEDDPTWSVFPLLRALAPAVKGRDAEAAALLGDFAVQDVLQKYDLEVVAVAATVFAAVGTDAQRTWVYDLLTPFTGAHVVVGGCAAYNGPVDHLLGVLAAALGRRGAAAAHLTAAVAQCDRLGAAAWSRRSSEALTRLQAGSAEPVLERDGGTWRLAYRGRVEHLPDVKGLRDLAVLIAAPGQDVHVFTLLGRDVPATGSDPVLDDRAKARYRSRLGELDGEIDEAVEFHDSHRAERLHAEREALVAELTSAAGLGGRDRRLGDESERARKTVGARIRDALRRVDSVDPELAAHLRSTVSIGTVCRYAPASGE</sequence>
<dbReference type="SUPFAM" id="SSF52540">
    <property type="entry name" value="P-loop containing nucleoside triphosphate hydrolases"/>
    <property type="match status" value="1"/>
</dbReference>